<comment type="caution">
    <text evidence="1">The sequence shown here is derived from an EMBL/GenBank/DDBJ whole genome shotgun (WGS) entry which is preliminary data.</text>
</comment>
<name>A0AAQ2HGW2_9MICO</name>
<dbReference type="EMBL" id="SOFY01000010">
    <property type="protein sequence ID" value="TFC52350.1"/>
    <property type="molecule type" value="Genomic_DNA"/>
</dbReference>
<keyword evidence="2" id="KW-1185">Reference proteome</keyword>
<organism evidence="1 2">
    <name type="scientific">Cryobacterium shii</name>
    <dbReference type="NCBI Taxonomy" id="1259235"/>
    <lineage>
        <taxon>Bacteria</taxon>
        <taxon>Bacillati</taxon>
        <taxon>Actinomycetota</taxon>
        <taxon>Actinomycetes</taxon>
        <taxon>Micrococcales</taxon>
        <taxon>Microbacteriaceae</taxon>
        <taxon>Cryobacterium</taxon>
    </lineage>
</organism>
<dbReference type="RefSeq" id="WP_134368278.1">
    <property type="nucleotide sequence ID" value="NZ_SOFY01000010.1"/>
</dbReference>
<protein>
    <submittedName>
        <fullName evidence="1">FAD-binding oxidoreductase</fullName>
    </submittedName>
</protein>
<dbReference type="Proteomes" id="UP000297403">
    <property type="component" value="Unassembled WGS sequence"/>
</dbReference>
<evidence type="ECO:0000313" key="2">
    <source>
        <dbReference type="Proteomes" id="UP000297403"/>
    </source>
</evidence>
<gene>
    <name evidence="1" type="ORF">E3O49_01475</name>
</gene>
<dbReference type="AlphaFoldDB" id="A0AAQ2HGW2"/>
<reference evidence="1 2" key="1">
    <citation type="submission" date="2019-03" db="EMBL/GenBank/DDBJ databases">
        <title>Genomics of glacier-inhabiting Cryobacterium strains.</title>
        <authorList>
            <person name="Liu Q."/>
            <person name="Xin Y.-H."/>
        </authorList>
    </citation>
    <scope>NUCLEOTIDE SEQUENCE [LARGE SCALE GENOMIC DNA]</scope>
    <source>
        <strain evidence="2">TMT1-22</strain>
    </source>
</reference>
<accession>A0AAQ2HGW2</accession>
<sequence length="44" mass="4746">MPTFLVPGQDLSAALPPESLARLGRIKLAVDPDGLFRSNRQLPS</sequence>
<proteinExistence type="predicted"/>
<evidence type="ECO:0000313" key="1">
    <source>
        <dbReference type="EMBL" id="TFC52350.1"/>
    </source>
</evidence>